<evidence type="ECO:0000313" key="8">
    <source>
        <dbReference type="Proteomes" id="UP000318483"/>
    </source>
</evidence>
<evidence type="ECO:0000256" key="4">
    <source>
        <dbReference type="SAM" id="Phobius"/>
    </source>
</evidence>
<dbReference type="EMBL" id="CP042261">
    <property type="protein sequence ID" value="QDY69458.1"/>
    <property type="molecule type" value="Genomic_DNA"/>
</dbReference>
<dbReference type="GO" id="GO:0005886">
    <property type="term" value="C:plasma membrane"/>
    <property type="evidence" value="ECO:0007669"/>
    <property type="project" value="TreeGrafter"/>
</dbReference>
<comment type="subcellular location">
    <subcellularLocation>
        <location evidence="1">Membrane</location>
    </subcellularLocation>
</comment>
<evidence type="ECO:0000259" key="6">
    <source>
        <dbReference type="Pfam" id="PF03717"/>
    </source>
</evidence>
<reference evidence="7 8" key="1">
    <citation type="submission" date="2019-07" db="EMBL/GenBank/DDBJ databases">
        <title>Litoreibacter alkalisoli sp. nov., isolated from saline-alkaline soil.</title>
        <authorList>
            <person name="Wang S."/>
            <person name="Xu L."/>
            <person name="Xing Y.-T."/>
            <person name="Sun J.-Q."/>
        </authorList>
    </citation>
    <scope>NUCLEOTIDE SEQUENCE [LARGE SCALE GENOMIC DNA]</scope>
    <source>
        <strain evidence="7 8">LN3S51</strain>
    </source>
</reference>
<dbReference type="InterPro" id="IPR050515">
    <property type="entry name" value="Beta-lactam/transpept"/>
</dbReference>
<keyword evidence="3 4" id="KW-0472">Membrane</keyword>
<dbReference type="InterPro" id="IPR001460">
    <property type="entry name" value="PCN-bd_Tpept"/>
</dbReference>
<dbReference type="SUPFAM" id="SSF56519">
    <property type="entry name" value="Penicillin binding protein dimerisation domain"/>
    <property type="match status" value="1"/>
</dbReference>
<dbReference type="KEGG" id="lit:FPZ52_07335"/>
<dbReference type="PANTHER" id="PTHR30627:SF1">
    <property type="entry name" value="PEPTIDOGLYCAN D,D-TRANSPEPTIDASE FTSI"/>
    <property type="match status" value="1"/>
</dbReference>
<feature type="domain" description="Penicillin-binding protein dimerisation" evidence="6">
    <location>
        <begin position="95"/>
        <end position="231"/>
    </location>
</feature>
<dbReference type="SUPFAM" id="SSF56601">
    <property type="entry name" value="beta-lactamase/transpeptidase-like"/>
    <property type="match status" value="1"/>
</dbReference>
<keyword evidence="8" id="KW-1185">Reference proteome</keyword>
<dbReference type="RefSeq" id="WP_146364837.1">
    <property type="nucleotide sequence ID" value="NZ_CP042261.1"/>
</dbReference>
<evidence type="ECO:0000256" key="1">
    <source>
        <dbReference type="ARBA" id="ARBA00004370"/>
    </source>
</evidence>
<accession>A0A5B8IXT8</accession>
<name>A0A5B8IXT8_9RHOB</name>
<keyword evidence="2" id="KW-0121">Carboxypeptidase</keyword>
<feature type="domain" description="Penicillin-binding protein transpeptidase" evidence="5">
    <location>
        <begin position="270"/>
        <end position="556"/>
    </location>
</feature>
<dbReference type="Gene3D" id="3.40.710.10">
    <property type="entry name" value="DD-peptidase/beta-lactamase superfamily"/>
    <property type="match status" value="1"/>
</dbReference>
<keyword evidence="4" id="KW-0812">Transmembrane</keyword>
<gene>
    <name evidence="7" type="ORF">FPZ52_07335</name>
</gene>
<proteinExistence type="predicted"/>
<organism evidence="7 8">
    <name type="scientific">Qingshengfaniella alkalisoli</name>
    <dbReference type="NCBI Taxonomy" id="2599296"/>
    <lineage>
        <taxon>Bacteria</taxon>
        <taxon>Pseudomonadati</taxon>
        <taxon>Pseudomonadota</taxon>
        <taxon>Alphaproteobacteria</taxon>
        <taxon>Rhodobacterales</taxon>
        <taxon>Paracoccaceae</taxon>
        <taxon>Qingshengfaniella</taxon>
    </lineage>
</organism>
<dbReference type="InterPro" id="IPR005311">
    <property type="entry name" value="PBP_dimer"/>
</dbReference>
<sequence>MTDRIPRKEAPRSPLRPLARILRARDKGENPDLIERENLRRRHEVMRDKSRRRSEGRLLALGLFFIAGFVVVGVRMGELATSLPAEPRLANGAHITSARAEIVDREGHLLATNLVTQALYAHPQEMVNIPHALSELKRIFPDIDEAKLRDQFSGKRKFVWVRKTLSPEQIQQVHDIGEPGLLFATREMRLYPNGRTAAHVLGGASFGSEGVRAAEVIGVAGVERQFDERLRDPARLAEPLELSLDLTIQATTREILQGGVKLFDAKGASGIIMDIDTGEIVSMVSLPDFDPNERPVPLTSGDPGDSPLFNRAVQGVYELGSVYKIFAVAQAMELGLINANTMIDTQGPMTWGRFRIRDFHDYGPRLTASDVIVKSSNIGTAHIAQMIGPSRQQAFFEQMGFLKATPVELFEAASGRPLLPSKWGELASMTISYGHGLSTSPVHLASGYATLINGGTLVTPTLLKQSGRQLGPRVVSESTSSEVREMLRAVVNKGTASFAKVEGYDVGGKTGSADKPKPTGGYYKNKVVATFAGAFPMSDPQYVVVVTLDEGSQYIAGENRRTAGWTAVPVAAELIRRVAPLLGVRPEIAPLAESGIREARNTQ</sequence>
<dbReference type="Gene3D" id="3.90.1310.10">
    <property type="entry name" value="Penicillin-binding protein 2a (Domain 2)"/>
    <property type="match status" value="1"/>
</dbReference>
<dbReference type="Pfam" id="PF00905">
    <property type="entry name" value="Transpeptidase"/>
    <property type="match status" value="1"/>
</dbReference>
<dbReference type="InterPro" id="IPR036138">
    <property type="entry name" value="PBP_dimer_sf"/>
</dbReference>
<dbReference type="GO" id="GO:0004180">
    <property type="term" value="F:carboxypeptidase activity"/>
    <property type="evidence" value="ECO:0007669"/>
    <property type="project" value="UniProtKB-KW"/>
</dbReference>
<dbReference type="OrthoDB" id="9789078at2"/>
<evidence type="ECO:0000259" key="5">
    <source>
        <dbReference type="Pfam" id="PF00905"/>
    </source>
</evidence>
<dbReference type="Pfam" id="PF03717">
    <property type="entry name" value="PBP_dimer"/>
    <property type="match status" value="1"/>
</dbReference>
<evidence type="ECO:0000256" key="3">
    <source>
        <dbReference type="ARBA" id="ARBA00023136"/>
    </source>
</evidence>
<keyword evidence="2" id="KW-0378">Hydrolase</keyword>
<protein>
    <submittedName>
        <fullName evidence="7">Penicillin-binding protein 2</fullName>
    </submittedName>
</protein>
<keyword evidence="2" id="KW-0645">Protease</keyword>
<dbReference type="InterPro" id="IPR012338">
    <property type="entry name" value="Beta-lactam/transpept-like"/>
</dbReference>
<evidence type="ECO:0000313" key="7">
    <source>
        <dbReference type="EMBL" id="QDY69458.1"/>
    </source>
</evidence>
<feature type="transmembrane region" description="Helical" evidence="4">
    <location>
        <begin position="58"/>
        <end position="77"/>
    </location>
</feature>
<dbReference type="Gene3D" id="3.30.450.330">
    <property type="match status" value="1"/>
</dbReference>
<dbReference type="GO" id="GO:0008658">
    <property type="term" value="F:penicillin binding"/>
    <property type="evidence" value="ECO:0007669"/>
    <property type="project" value="InterPro"/>
</dbReference>
<dbReference type="GO" id="GO:0071555">
    <property type="term" value="P:cell wall organization"/>
    <property type="evidence" value="ECO:0007669"/>
    <property type="project" value="TreeGrafter"/>
</dbReference>
<dbReference type="AlphaFoldDB" id="A0A5B8IXT8"/>
<dbReference type="PANTHER" id="PTHR30627">
    <property type="entry name" value="PEPTIDOGLYCAN D,D-TRANSPEPTIDASE"/>
    <property type="match status" value="1"/>
</dbReference>
<keyword evidence="4" id="KW-1133">Transmembrane helix</keyword>
<dbReference type="Proteomes" id="UP000318483">
    <property type="component" value="Chromosome"/>
</dbReference>
<evidence type="ECO:0000256" key="2">
    <source>
        <dbReference type="ARBA" id="ARBA00022645"/>
    </source>
</evidence>